<evidence type="ECO:0000259" key="7">
    <source>
        <dbReference type="Pfam" id="PF04321"/>
    </source>
</evidence>
<accession>E9FRJ4</accession>
<evidence type="ECO:0000313" key="8">
    <source>
        <dbReference type="EMBL" id="EFX90174.1"/>
    </source>
</evidence>
<dbReference type="AlphaFoldDB" id="E9FRJ4"/>
<dbReference type="InterPro" id="IPR005913">
    <property type="entry name" value="dTDP_dehydrorham_reduct"/>
</dbReference>
<comment type="function">
    <text evidence="5">Regulatory subunit of S-adenosylmethionine synthetase 2, an enzyme that catalyzes the formation of S-adenosylmethionine from methionine and ATP. Regulates MAT2A catalytic activity by changing its kinetic properties, increasing its affinity for L-methionine. Can bind NADP (in vitro).</text>
</comment>
<proteinExistence type="inferred from homology"/>
<dbReference type="HOGENOM" id="CLU_045518_0_0_1"/>
<dbReference type="PANTHER" id="PTHR10491">
    <property type="entry name" value="DTDP-4-DEHYDRORHAMNOSE REDUCTASE"/>
    <property type="match status" value="1"/>
</dbReference>
<dbReference type="Pfam" id="PF04321">
    <property type="entry name" value="RmlD_sub_bind"/>
    <property type="match status" value="1"/>
</dbReference>
<evidence type="ECO:0000256" key="1">
    <source>
        <dbReference type="ARBA" id="ARBA00005224"/>
    </source>
</evidence>
<dbReference type="PhylomeDB" id="E9FRJ4"/>
<dbReference type="InterPro" id="IPR029903">
    <property type="entry name" value="RmlD-like-bd"/>
</dbReference>
<dbReference type="InterPro" id="IPR036291">
    <property type="entry name" value="NAD(P)-bd_dom_sf"/>
</dbReference>
<evidence type="ECO:0000256" key="2">
    <source>
        <dbReference type="ARBA" id="ARBA00008656"/>
    </source>
</evidence>
<dbReference type="InParanoid" id="E9FRJ4"/>
<dbReference type="SUPFAM" id="SSF51735">
    <property type="entry name" value="NAD(P)-binding Rossmann-fold domains"/>
    <property type="match status" value="1"/>
</dbReference>
<keyword evidence="9" id="KW-1185">Reference proteome</keyword>
<dbReference type="OMA" id="IRTAWVY"/>
<dbReference type="Gene3D" id="3.40.50.720">
    <property type="entry name" value="NAD(P)-binding Rossmann-like Domain"/>
    <property type="match status" value="1"/>
</dbReference>
<organism evidence="8 9">
    <name type="scientific">Daphnia pulex</name>
    <name type="common">Water flea</name>
    <dbReference type="NCBI Taxonomy" id="6669"/>
    <lineage>
        <taxon>Eukaryota</taxon>
        <taxon>Metazoa</taxon>
        <taxon>Ecdysozoa</taxon>
        <taxon>Arthropoda</taxon>
        <taxon>Crustacea</taxon>
        <taxon>Branchiopoda</taxon>
        <taxon>Diplostraca</taxon>
        <taxon>Cladocera</taxon>
        <taxon>Anomopoda</taxon>
        <taxon>Daphniidae</taxon>
        <taxon>Daphnia</taxon>
    </lineage>
</organism>
<name>E9FRJ4_DAPPU</name>
<gene>
    <name evidence="8" type="ORF">DAPPUDRAFT_299978</name>
</gene>
<evidence type="ECO:0000313" key="9">
    <source>
        <dbReference type="Proteomes" id="UP000000305"/>
    </source>
</evidence>
<dbReference type="OrthoDB" id="6235964at2759"/>
<protein>
    <recommendedName>
        <fullName evidence="3">Methionine adenosyltransferase 2 subunit beta</fullName>
    </recommendedName>
    <alternativeName>
        <fullName evidence="4">Methionine adenosyltransferase II beta</fullName>
    </alternativeName>
</protein>
<dbReference type="UniPathway" id="UPA00315">
    <property type="reaction ID" value="UER00080"/>
</dbReference>
<comment type="subunit">
    <text evidence="6">Heterotrimer; composed of a catalytic MAT2A homodimer that binds one regulatory MAT2B chain. Heterohexamer; composed of a central, catalytic MAT2A homotetramer flanked on either side by a regulatory MAT2B chain. NADP binding increases the affinity for MAT2A.</text>
</comment>
<dbReference type="Proteomes" id="UP000000305">
    <property type="component" value="Unassembled WGS sequence"/>
</dbReference>
<evidence type="ECO:0000256" key="3">
    <source>
        <dbReference type="ARBA" id="ARBA00021596"/>
    </source>
</evidence>
<evidence type="ECO:0000256" key="6">
    <source>
        <dbReference type="ARBA" id="ARBA00046786"/>
    </source>
</evidence>
<dbReference type="CDD" id="cd05254">
    <property type="entry name" value="dTDP_HR_like_SDR_e"/>
    <property type="match status" value="1"/>
</dbReference>
<evidence type="ECO:0000256" key="5">
    <source>
        <dbReference type="ARBA" id="ARBA00045998"/>
    </source>
</evidence>
<dbReference type="GO" id="GO:0048270">
    <property type="term" value="F:methionine adenosyltransferase regulator activity"/>
    <property type="evidence" value="ECO:0000318"/>
    <property type="project" value="GO_Central"/>
</dbReference>
<dbReference type="FunFam" id="3.40.50.720:FF:000357">
    <property type="entry name" value="Methionine adenosyltransferase 2 subunit beta"/>
    <property type="match status" value="1"/>
</dbReference>
<dbReference type="GO" id="GO:0006556">
    <property type="term" value="P:S-adenosylmethionine biosynthetic process"/>
    <property type="evidence" value="ECO:0000318"/>
    <property type="project" value="GO_Central"/>
</dbReference>
<reference evidence="8 9" key="1">
    <citation type="journal article" date="2011" name="Science">
        <title>The ecoresponsive genome of Daphnia pulex.</title>
        <authorList>
            <person name="Colbourne J.K."/>
            <person name="Pfrender M.E."/>
            <person name="Gilbert D."/>
            <person name="Thomas W.K."/>
            <person name="Tucker A."/>
            <person name="Oakley T.H."/>
            <person name="Tokishita S."/>
            <person name="Aerts A."/>
            <person name="Arnold G.J."/>
            <person name="Basu M.K."/>
            <person name="Bauer D.J."/>
            <person name="Caceres C.E."/>
            <person name="Carmel L."/>
            <person name="Casola C."/>
            <person name="Choi J.H."/>
            <person name="Detter J.C."/>
            <person name="Dong Q."/>
            <person name="Dusheyko S."/>
            <person name="Eads B.D."/>
            <person name="Frohlich T."/>
            <person name="Geiler-Samerotte K.A."/>
            <person name="Gerlach D."/>
            <person name="Hatcher P."/>
            <person name="Jogdeo S."/>
            <person name="Krijgsveld J."/>
            <person name="Kriventseva E.V."/>
            <person name="Kultz D."/>
            <person name="Laforsch C."/>
            <person name="Lindquist E."/>
            <person name="Lopez J."/>
            <person name="Manak J.R."/>
            <person name="Muller J."/>
            <person name="Pangilinan J."/>
            <person name="Patwardhan R.P."/>
            <person name="Pitluck S."/>
            <person name="Pritham E.J."/>
            <person name="Rechtsteiner A."/>
            <person name="Rho M."/>
            <person name="Rogozin I.B."/>
            <person name="Sakarya O."/>
            <person name="Salamov A."/>
            <person name="Schaack S."/>
            <person name="Shapiro H."/>
            <person name="Shiga Y."/>
            <person name="Skalitzky C."/>
            <person name="Smith Z."/>
            <person name="Souvorov A."/>
            <person name="Sung W."/>
            <person name="Tang Z."/>
            <person name="Tsuchiya D."/>
            <person name="Tu H."/>
            <person name="Vos H."/>
            <person name="Wang M."/>
            <person name="Wolf Y.I."/>
            <person name="Yamagata H."/>
            <person name="Yamada T."/>
            <person name="Ye Y."/>
            <person name="Shaw J.R."/>
            <person name="Andrews J."/>
            <person name="Crease T.J."/>
            <person name="Tang H."/>
            <person name="Lucas S.M."/>
            <person name="Robertson H.M."/>
            <person name="Bork P."/>
            <person name="Koonin E.V."/>
            <person name="Zdobnov E.M."/>
            <person name="Grigoriev I.V."/>
            <person name="Lynch M."/>
            <person name="Boore J.L."/>
        </authorList>
    </citation>
    <scope>NUCLEOTIDE SEQUENCE [LARGE SCALE GENOMIC DNA]</scope>
</reference>
<comment type="pathway">
    <text evidence="1">Amino-acid biosynthesis; S-adenosyl-L-methionine biosynthesis; S-adenosyl-L-methionine from L-methionine: step 1/1.</text>
</comment>
<evidence type="ECO:0000256" key="4">
    <source>
        <dbReference type="ARBA" id="ARBA00029977"/>
    </source>
</evidence>
<feature type="domain" description="RmlD-like substrate binding" evidence="7">
    <location>
        <begin position="5"/>
        <end position="269"/>
    </location>
</feature>
<dbReference type="KEGG" id="dpx:DAPPUDRAFT_299978"/>
<dbReference type="PANTHER" id="PTHR10491:SF4">
    <property type="entry name" value="METHIONINE ADENOSYLTRANSFERASE 2 SUBUNIT BETA"/>
    <property type="match status" value="1"/>
</dbReference>
<dbReference type="GO" id="GO:0048269">
    <property type="term" value="C:methionine adenosyltransferase complex"/>
    <property type="evidence" value="ECO:0000318"/>
    <property type="project" value="GO_Central"/>
</dbReference>
<dbReference type="eggNOG" id="KOG1430">
    <property type="taxonomic scope" value="Eukaryota"/>
</dbReference>
<dbReference type="EMBL" id="GL732523">
    <property type="protein sequence ID" value="EFX90174.1"/>
    <property type="molecule type" value="Genomic_DNA"/>
</dbReference>
<dbReference type="STRING" id="6669.E9FRJ4"/>
<sequence length="269" mass="29546">MSSKRVVITGASGLLGRAVLAAFKNSQWTVLGTSFSRTGEDLVSIDICNHAKTEELIRNFMPNCIVHCAAQRFPDKVDKDLDGTIRLNVEATKNLAVLAAKLGATMIYISTDYVFDGTKPPYSETDTPNPLNTYGKTKLQGEQVTLESSQDHIVLRVPVLYGPVEYIGESAVTVLLQLLFDSESNKLVSDSEIRYPSHVDDIAFICVKLLELKQTNADVKGIFHWGGKESMTKYGMVQDIASVFQLPMSHISPDPNQSQGASRPHNAQL</sequence>
<comment type="similarity">
    <text evidence="2">Belongs to the dTDP-4-dehydrorhamnose reductase family. MAT2B subfamily.</text>
</comment>